<dbReference type="InterPro" id="IPR010982">
    <property type="entry name" value="Lambda_DNA-bd_dom_sf"/>
</dbReference>
<evidence type="ECO:0000313" key="3">
    <source>
        <dbReference type="EMBL" id="QNP48611.1"/>
    </source>
</evidence>
<accession>A0A7H0GJZ5</accession>
<feature type="domain" description="HTH cro/C1-type" evidence="2">
    <location>
        <begin position="21"/>
        <end position="75"/>
    </location>
</feature>
<organism evidence="3 4">
    <name type="scientific">Diaphorobacter aerolatus</name>
    <dbReference type="NCBI Taxonomy" id="1288495"/>
    <lineage>
        <taxon>Bacteria</taxon>
        <taxon>Pseudomonadati</taxon>
        <taxon>Pseudomonadota</taxon>
        <taxon>Betaproteobacteria</taxon>
        <taxon>Burkholderiales</taxon>
        <taxon>Comamonadaceae</taxon>
        <taxon>Diaphorobacter</taxon>
    </lineage>
</organism>
<dbReference type="InterPro" id="IPR050807">
    <property type="entry name" value="TransReg_Diox_bact_type"/>
</dbReference>
<dbReference type="RefSeq" id="WP_041835951.1">
    <property type="nucleotide sequence ID" value="NZ_CP060783.1"/>
</dbReference>
<sequence length="81" mass="8832">MPITSPRHANDPVLIALGGAIRRSRRARGISQEELAHRSAIDRSYMSSIERGGQNPGIVSIARIAKAMEMSMTELMAEAEL</sequence>
<dbReference type="GO" id="GO:0003677">
    <property type="term" value="F:DNA binding"/>
    <property type="evidence" value="ECO:0007669"/>
    <property type="project" value="UniProtKB-KW"/>
</dbReference>
<evidence type="ECO:0000259" key="2">
    <source>
        <dbReference type="PROSITE" id="PS50943"/>
    </source>
</evidence>
<dbReference type="PANTHER" id="PTHR46797">
    <property type="entry name" value="HTH-TYPE TRANSCRIPTIONAL REGULATOR"/>
    <property type="match status" value="1"/>
</dbReference>
<dbReference type="PROSITE" id="PS50943">
    <property type="entry name" value="HTH_CROC1"/>
    <property type="match status" value="1"/>
</dbReference>
<dbReference type="Proteomes" id="UP000516028">
    <property type="component" value="Chromosome"/>
</dbReference>
<keyword evidence="4" id="KW-1185">Reference proteome</keyword>
<dbReference type="Pfam" id="PF01381">
    <property type="entry name" value="HTH_3"/>
    <property type="match status" value="1"/>
</dbReference>
<dbReference type="InterPro" id="IPR001387">
    <property type="entry name" value="Cro/C1-type_HTH"/>
</dbReference>
<dbReference type="GO" id="GO:0005829">
    <property type="term" value="C:cytosol"/>
    <property type="evidence" value="ECO:0007669"/>
    <property type="project" value="TreeGrafter"/>
</dbReference>
<dbReference type="AlphaFoldDB" id="A0A7H0GJZ5"/>
<dbReference type="Gene3D" id="1.10.260.40">
    <property type="entry name" value="lambda repressor-like DNA-binding domains"/>
    <property type="match status" value="1"/>
</dbReference>
<dbReference type="GO" id="GO:0003700">
    <property type="term" value="F:DNA-binding transcription factor activity"/>
    <property type="evidence" value="ECO:0007669"/>
    <property type="project" value="TreeGrafter"/>
</dbReference>
<protein>
    <submittedName>
        <fullName evidence="3">Helix-turn-helix transcriptional regulator</fullName>
    </submittedName>
</protein>
<gene>
    <name evidence="3" type="ORF">H9K75_22530</name>
</gene>
<dbReference type="SUPFAM" id="SSF47413">
    <property type="entry name" value="lambda repressor-like DNA-binding domains"/>
    <property type="match status" value="1"/>
</dbReference>
<keyword evidence="1" id="KW-0238">DNA-binding</keyword>
<dbReference type="CDD" id="cd00093">
    <property type="entry name" value="HTH_XRE"/>
    <property type="match status" value="1"/>
</dbReference>
<dbReference type="PANTHER" id="PTHR46797:SF1">
    <property type="entry name" value="METHYLPHOSPHONATE SYNTHASE"/>
    <property type="match status" value="1"/>
</dbReference>
<evidence type="ECO:0000313" key="4">
    <source>
        <dbReference type="Proteomes" id="UP000516028"/>
    </source>
</evidence>
<dbReference type="SMART" id="SM00530">
    <property type="entry name" value="HTH_XRE"/>
    <property type="match status" value="1"/>
</dbReference>
<name>A0A7H0GJZ5_9BURK</name>
<dbReference type="KEGG" id="daer:H9K75_22530"/>
<proteinExistence type="predicted"/>
<dbReference type="EMBL" id="CP060783">
    <property type="protein sequence ID" value="QNP48611.1"/>
    <property type="molecule type" value="Genomic_DNA"/>
</dbReference>
<evidence type="ECO:0000256" key="1">
    <source>
        <dbReference type="ARBA" id="ARBA00023125"/>
    </source>
</evidence>
<reference evidence="3 4" key="1">
    <citation type="submission" date="2020-08" db="EMBL/GenBank/DDBJ databases">
        <title>Genome sequence of Diaphorobacter aerolatus KACC 16536T.</title>
        <authorList>
            <person name="Hyun D.-W."/>
            <person name="Bae J.-W."/>
        </authorList>
    </citation>
    <scope>NUCLEOTIDE SEQUENCE [LARGE SCALE GENOMIC DNA]</scope>
    <source>
        <strain evidence="3 4">KACC 16536</strain>
    </source>
</reference>